<keyword evidence="2" id="KW-0479">Metal-binding</keyword>
<dbReference type="Gene3D" id="2.40.40.20">
    <property type="match status" value="1"/>
</dbReference>
<dbReference type="InterPro" id="IPR006963">
    <property type="entry name" value="Mopterin_OxRdtase_4Fe-4S_dom"/>
</dbReference>
<dbReference type="GO" id="GO:0018818">
    <property type="term" value="F:acetylene hydratase activity"/>
    <property type="evidence" value="ECO:0007669"/>
    <property type="project" value="InterPro"/>
</dbReference>
<dbReference type="Pfam" id="PF04879">
    <property type="entry name" value="Molybdop_Fe4S4"/>
    <property type="match status" value="1"/>
</dbReference>
<dbReference type="OrthoDB" id="9810782at2"/>
<dbReference type="CDD" id="cd02781">
    <property type="entry name" value="MopB_CT_Acetylene-hydratase"/>
    <property type="match status" value="1"/>
</dbReference>
<comment type="similarity">
    <text evidence="1">Belongs to the prokaryotic molybdopterin-containing oxidoreductase family.</text>
</comment>
<evidence type="ECO:0000256" key="3">
    <source>
        <dbReference type="ARBA" id="ARBA00023004"/>
    </source>
</evidence>
<comment type="caution">
    <text evidence="6">The sequence shown here is derived from an EMBL/GenBank/DDBJ whole genome shotgun (WGS) entry which is preliminary data.</text>
</comment>
<dbReference type="Gene3D" id="3.40.228.10">
    <property type="entry name" value="Dimethylsulfoxide Reductase, domain 2"/>
    <property type="match status" value="1"/>
</dbReference>
<proteinExistence type="inferred from homology"/>
<dbReference type="Gene3D" id="3.40.50.740">
    <property type="match status" value="1"/>
</dbReference>
<reference evidence="6 7" key="1">
    <citation type="submission" date="2020-01" db="EMBL/GenBank/DDBJ databases">
        <title>Genome sequence of Desulfovibrio aerotolerans DSM 16695(T).</title>
        <authorList>
            <person name="Karnachuk O."/>
            <person name="Avakyan M."/>
            <person name="Mardanov A."/>
            <person name="Kadnikov V."/>
            <person name="Ravin N."/>
        </authorList>
    </citation>
    <scope>NUCLEOTIDE SEQUENCE [LARGE SCALE GENOMIC DNA]</scope>
    <source>
        <strain evidence="6 7">DSM 16695</strain>
    </source>
</reference>
<keyword evidence="4" id="KW-0411">Iron-sulfur</keyword>
<dbReference type="GO" id="GO:0051536">
    <property type="term" value="F:iron-sulfur cluster binding"/>
    <property type="evidence" value="ECO:0007669"/>
    <property type="project" value="UniProtKB-KW"/>
</dbReference>
<gene>
    <name evidence="6" type="ORF">GTA51_05130</name>
</gene>
<evidence type="ECO:0000256" key="4">
    <source>
        <dbReference type="ARBA" id="ARBA00023014"/>
    </source>
</evidence>
<dbReference type="PROSITE" id="PS51669">
    <property type="entry name" value="4FE4S_MOW_BIS_MGD"/>
    <property type="match status" value="1"/>
</dbReference>
<keyword evidence="7" id="KW-1185">Reference proteome</keyword>
<feature type="domain" description="4Fe-4S Mo/W bis-MGD-type" evidence="5">
    <location>
        <begin position="5"/>
        <end position="61"/>
    </location>
</feature>
<evidence type="ECO:0000256" key="1">
    <source>
        <dbReference type="ARBA" id="ARBA00010312"/>
    </source>
</evidence>
<evidence type="ECO:0000256" key="2">
    <source>
        <dbReference type="ARBA" id="ARBA00022723"/>
    </source>
</evidence>
<keyword evidence="3" id="KW-0408">Iron</keyword>
<dbReference type="Pfam" id="PF01568">
    <property type="entry name" value="Molydop_binding"/>
    <property type="match status" value="1"/>
</dbReference>
<dbReference type="RefSeq" id="WP_160959248.1">
    <property type="nucleotide sequence ID" value="NZ_WVUD01000005.1"/>
</dbReference>
<dbReference type="GO" id="GO:0016491">
    <property type="term" value="F:oxidoreductase activity"/>
    <property type="evidence" value="ECO:0007669"/>
    <property type="project" value="InterPro"/>
</dbReference>
<organism evidence="6 7">
    <name type="scientific">Solidesulfovibrio aerotolerans</name>
    <dbReference type="NCBI Taxonomy" id="295255"/>
    <lineage>
        <taxon>Bacteria</taxon>
        <taxon>Pseudomonadati</taxon>
        <taxon>Thermodesulfobacteriota</taxon>
        <taxon>Desulfovibrionia</taxon>
        <taxon>Desulfovibrionales</taxon>
        <taxon>Desulfovibrionaceae</taxon>
        <taxon>Solidesulfovibrio</taxon>
    </lineage>
</organism>
<dbReference type="SMART" id="SM00926">
    <property type="entry name" value="Molybdop_Fe4S4"/>
    <property type="match status" value="1"/>
</dbReference>
<dbReference type="GO" id="GO:0046872">
    <property type="term" value="F:metal ion binding"/>
    <property type="evidence" value="ECO:0007669"/>
    <property type="project" value="UniProtKB-KW"/>
</dbReference>
<dbReference type="SUPFAM" id="SSF53706">
    <property type="entry name" value="Formate dehydrogenase/DMSO reductase, domains 1-3"/>
    <property type="match status" value="1"/>
</dbReference>
<dbReference type="GO" id="GO:0043546">
    <property type="term" value="F:molybdopterin cofactor binding"/>
    <property type="evidence" value="ECO:0007669"/>
    <property type="project" value="InterPro"/>
</dbReference>
<dbReference type="InterPro" id="IPR006657">
    <property type="entry name" value="MoPterin_dinucl-bd_dom"/>
</dbReference>
<dbReference type="Proteomes" id="UP000482487">
    <property type="component" value="Unassembled WGS sequence"/>
</dbReference>
<dbReference type="Gene3D" id="2.20.25.90">
    <property type="entry name" value="ADC-like domains"/>
    <property type="match status" value="1"/>
</dbReference>
<accession>A0A7C9ITK3</accession>
<dbReference type="SUPFAM" id="SSF50692">
    <property type="entry name" value="ADC-like"/>
    <property type="match status" value="1"/>
</dbReference>
<dbReference type="InterPro" id="IPR050612">
    <property type="entry name" value="Prok_Mopterin_Oxidored"/>
</dbReference>
<dbReference type="AlphaFoldDB" id="A0A7C9ITK3"/>
<sequence length="702" mass="76074">MTICDGEHASVCRGCHGGCAARVTVADGRVMRVRPGLGSPFNLGQMCVKGLSIPAMLSHPDRLTVPLKRVGERGSGRFAPVSWDEALGDIAARLDGFRRETGPESVALGQGTGRPHYFHVIRFANTFGTPNWYEPGLANCFIPRITVSNLTYGGFVAGDYYGDTPPRTILFWGHNPLVSGPDGELSFPVKRALAAGAFGIAVDPRRSETAKRCGLWLPIRPGTDAGLALAMIRAIIEEGWYDRDFVEQQTTGFEELRAAVDPYTPAWAEAVTGVPAAAMLEAARRYALDRPSILDWGVSLEQNPNSLQTVRAVAILRGLTGNLDVPGGDVFGHDLLGAYPVLRQELPAEALIRRIGAQQFKLLGGFRAFMPSAHIPGLFAAMRTGDPYRVRALLLFGNNPLATVADSRAVLESLNALDLLVVTDHFLTPTAALADYVLPGAMWPEIDGVIELPLVAPRGVCAHRKLVQTGQCRQIEHILNDLAARLGLAGADEPLESIFDARLRPAGVTFAELAEQGMVLAAPAYRRYLEKGFRTPSRKVELFSKPLARLGYDPLPSYREPPESPVATPEVARAFPLILTTGARRREFFHSEGRQIAFLRARRPEPLVELGPATAAQCGVADGDWARVSSPRGSIRMRVRVTPDIMEGVASIDHGWWFPERGAGDFGALESNANVLTNAGPPYDPAFGSYQLRGLLCAVEKE</sequence>
<dbReference type="InterPro" id="IPR037949">
    <property type="entry name" value="MopB_CT_Acetylene-hydratase"/>
</dbReference>
<dbReference type="EMBL" id="WVUD01000005">
    <property type="protein sequence ID" value="MYL82520.1"/>
    <property type="molecule type" value="Genomic_DNA"/>
</dbReference>
<dbReference type="InterPro" id="IPR006656">
    <property type="entry name" value="Mopterin_OxRdtase"/>
</dbReference>
<evidence type="ECO:0000259" key="5">
    <source>
        <dbReference type="PROSITE" id="PS51669"/>
    </source>
</evidence>
<dbReference type="PANTHER" id="PTHR43742">
    <property type="entry name" value="TRIMETHYLAMINE-N-OXIDE REDUCTASE"/>
    <property type="match status" value="1"/>
</dbReference>
<dbReference type="Pfam" id="PF00384">
    <property type="entry name" value="Molybdopterin"/>
    <property type="match status" value="1"/>
</dbReference>
<protein>
    <submittedName>
        <fullName evidence="6">Molybdopterin-dependent oxidoreductase</fullName>
    </submittedName>
</protein>
<evidence type="ECO:0000313" key="6">
    <source>
        <dbReference type="EMBL" id="MYL82520.1"/>
    </source>
</evidence>
<name>A0A7C9ITK3_9BACT</name>
<evidence type="ECO:0000313" key="7">
    <source>
        <dbReference type="Proteomes" id="UP000482487"/>
    </source>
</evidence>
<dbReference type="PANTHER" id="PTHR43742:SF6">
    <property type="entry name" value="OXIDOREDUCTASE YYAE-RELATED"/>
    <property type="match status" value="1"/>
</dbReference>
<dbReference type="InterPro" id="IPR009010">
    <property type="entry name" value="Asp_de-COase-like_dom_sf"/>
</dbReference>